<dbReference type="GO" id="GO:0005737">
    <property type="term" value="C:cytoplasm"/>
    <property type="evidence" value="ECO:0007669"/>
    <property type="project" value="UniProtKB-ARBA"/>
</dbReference>
<dbReference type="PANTHER" id="PTHR13343:SF17">
    <property type="entry name" value="CELLULAR REPRESSOR OF E1A-STIMULATED GENES, ISOFORM A"/>
    <property type="match status" value="1"/>
</dbReference>
<dbReference type="Gene3D" id="2.30.110.10">
    <property type="entry name" value="Electron Transport, Fmn-binding Protein, Chain A"/>
    <property type="match status" value="1"/>
</dbReference>
<dbReference type="Pfam" id="PF13883">
    <property type="entry name" value="CREG_beta-barrel"/>
    <property type="match status" value="1"/>
</dbReference>
<protein>
    <submittedName>
        <fullName evidence="3">Uncharacterized protein</fullName>
    </submittedName>
</protein>
<gene>
    <name evidence="3" type="ORF">DES32_2879</name>
</gene>
<dbReference type="InterPro" id="IPR037119">
    <property type="entry name" value="Haem_oxidase_HugZ-like_sf"/>
</dbReference>
<feature type="domain" description="DUF2470" evidence="1">
    <location>
        <begin position="182"/>
        <end position="251"/>
    </location>
</feature>
<dbReference type="InterPro" id="IPR019595">
    <property type="entry name" value="DUF2470"/>
</dbReference>
<evidence type="ECO:0000259" key="2">
    <source>
        <dbReference type="Pfam" id="PF13883"/>
    </source>
</evidence>
<dbReference type="SUPFAM" id="SSF50475">
    <property type="entry name" value="FMN-binding split barrel"/>
    <property type="match status" value="1"/>
</dbReference>
<name>A0A3D9YQI3_9HYPH</name>
<dbReference type="RefSeq" id="WP_115837369.1">
    <property type="nucleotide sequence ID" value="NZ_CP025086.1"/>
</dbReference>
<dbReference type="InterPro" id="IPR012349">
    <property type="entry name" value="Split_barrel_FMN-bd"/>
</dbReference>
<dbReference type="PANTHER" id="PTHR13343">
    <property type="entry name" value="CREG1 PROTEIN"/>
    <property type="match status" value="1"/>
</dbReference>
<comment type="caution">
    <text evidence="3">The sequence shown here is derived from an EMBL/GenBank/DDBJ whole genome shotgun (WGS) entry which is preliminary data.</text>
</comment>
<dbReference type="Pfam" id="PF10615">
    <property type="entry name" value="DUF2470"/>
    <property type="match status" value="1"/>
</dbReference>
<dbReference type="AlphaFoldDB" id="A0A3D9YQI3"/>
<keyword evidence="4" id="KW-1185">Reference proteome</keyword>
<dbReference type="Gene3D" id="3.20.180.10">
    <property type="entry name" value="PNP-oxidase-like"/>
    <property type="match status" value="1"/>
</dbReference>
<dbReference type="InterPro" id="IPR055343">
    <property type="entry name" value="CREG_beta-barrel"/>
</dbReference>
<dbReference type="Proteomes" id="UP000256900">
    <property type="component" value="Unassembled WGS sequence"/>
</dbReference>
<evidence type="ECO:0000313" key="3">
    <source>
        <dbReference type="EMBL" id="REF84765.1"/>
    </source>
</evidence>
<feature type="domain" description="CREG-like beta-barrel" evidence="2">
    <location>
        <begin position="21"/>
        <end position="159"/>
    </location>
</feature>
<dbReference type="EMBL" id="QUMO01000004">
    <property type="protein sequence ID" value="REF84765.1"/>
    <property type="molecule type" value="Genomic_DNA"/>
</dbReference>
<accession>A0A3D9YQI3</accession>
<sequence length="259" mass="27785">MNAPDRSENPPENQPESPKFDAVAEAKLLLRTVRWASLATLAPESGDPFATLVNVASAPDGSPILLLSQLAAHRRHIAADPRVSLLFYLPKKGDPLAHPRLTLGGRAILVEDTAERANLRARFLARHPKSALYADFPDFAFFRVELDSLHLNGGFGRAAPGLTVAQVLTPIAGATEFVAGEAGALAHVNQDHADFAPLLAQAFGRKSGGHWRTLGFDPEGVDLGNDETILRLPFPQPIATIAELRHALVALAQSARTQN</sequence>
<reference evidence="3 4" key="1">
    <citation type="submission" date="2018-08" db="EMBL/GenBank/DDBJ databases">
        <title>Genomic Encyclopedia of Type Strains, Phase IV (KMG-IV): sequencing the most valuable type-strain genomes for metagenomic binning, comparative biology and taxonomic classification.</title>
        <authorList>
            <person name="Goeker M."/>
        </authorList>
    </citation>
    <scope>NUCLEOTIDE SEQUENCE [LARGE SCALE GENOMIC DNA]</scope>
    <source>
        <strain evidence="3 4">BW863</strain>
    </source>
</reference>
<dbReference type="OrthoDB" id="9814594at2"/>
<organism evidence="3 4">
    <name type="scientific">Methylovirgula ligni</name>
    <dbReference type="NCBI Taxonomy" id="569860"/>
    <lineage>
        <taxon>Bacteria</taxon>
        <taxon>Pseudomonadati</taxon>
        <taxon>Pseudomonadota</taxon>
        <taxon>Alphaproteobacteria</taxon>
        <taxon>Hyphomicrobiales</taxon>
        <taxon>Beijerinckiaceae</taxon>
        <taxon>Methylovirgula</taxon>
    </lineage>
</organism>
<evidence type="ECO:0000313" key="4">
    <source>
        <dbReference type="Proteomes" id="UP000256900"/>
    </source>
</evidence>
<proteinExistence type="predicted"/>
<evidence type="ECO:0000259" key="1">
    <source>
        <dbReference type="Pfam" id="PF10615"/>
    </source>
</evidence>